<proteinExistence type="inferred from homology"/>
<sequence length="221" mass="23527">MISVHRSEDRFLGGDRAAGILSRHAFSFGSFYDPDNLRFGAILACNSERLEPGAGFDEHPHSHTEIVTWVVEGELTHRDSTGHATVVRAGDLQHLSAAGGVRHVERNDGDGPLTFVQMWLAPLEPGGEPSYTIVPGIADSTPYALPAAGAVLHVRKLAPEERTAVPDAARVYVHVVAGGVRLGDEEGEELEPGDSVRITGEEGLELVAAGAAEVLIWELSA</sequence>
<dbReference type="EMBL" id="CP027306">
    <property type="protein sequence ID" value="AXE82756.1"/>
    <property type="molecule type" value="Genomic_DNA"/>
</dbReference>
<dbReference type="PANTHER" id="PTHR43212">
    <property type="entry name" value="QUERCETIN 2,3-DIOXYGENASE"/>
    <property type="match status" value="1"/>
</dbReference>
<dbReference type="InterPro" id="IPR014710">
    <property type="entry name" value="RmlC-like_jellyroll"/>
</dbReference>
<evidence type="ECO:0000259" key="4">
    <source>
        <dbReference type="Pfam" id="PF17954"/>
    </source>
</evidence>
<dbReference type="Pfam" id="PF02678">
    <property type="entry name" value="Pirin"/>
    <property type="match status" value="1"/>
</dbReference>
<reference evidence="5 6" key="1">
    <citation type="journal article" date="2018" name="Front. Microbiol.">
        <title>Genome Sequencing of Streptomyces atratus SCSIOZH16 and Activation Production of Nocardamine via Metabolic Engineering.</title>
        <authorList>
            <person name="Li Y."/>
            <person name="Zhang C."/>
            <person name="Liu C."/>
            <person name="Ju J."/>
            <person name="Ma J."/>
        </authorList>
    </citation>
    <scope>NUCLEOTIDE SEQUENCE [LARGE SCALE GENOMIC DNA]</scope>
    <source>
        <strain evidence="5 6">SCSIO_ZH16</strain>
    </source>
</reference>
<name>A0A2Z5JQR5_STRAR</name>
<comment type="similarity">
    <text evidence="1 2">Belongs to the pirin family.</text>
</comment>
<feature type="domain" description="Pirin N-terminal" evidence="3">
    <location>
        <begin position="20"/>
        <end position="120"/>
    </location>
</feature>
<evidence type="ECO:0000313" key="6">
    <source>
        <dbReference type="Proteomes" id="UP000252698"/>
    </source>
</evidence>
<dbReference type="SUPFAM" id="SSF51182">
    <property type="entry name" value="RmlC-like cupins"/>
    <property type="match status" value="1"/>
</dbReference>
<evidence type="ECO:0000256" key="2">
    <source>
        <dbReference type="RuleBase" id="RU003457"/>
    </source>
</evidence>
<organism evidence="5 6">
    <name type="scientific">Streptomyces atratus</name>
    <dbReference type="NCBI Taxonomy" id="1893"/>
    <lineage>
        <taxon>Bacteria</taxon>
        <taxon>Bacillati</taxon>
        <taxon>Actinomycetota</taxon>
        <taxon>Actinomycetes</taxon>
        <taxon>Kitasatosporales</taxon>
        <taxon>Streptomycetaceae</taxon>
        <taxon>Streptomyces</taxon>
    </lineage>
</organism>
<dbReference type="InterPro" id="IPR011051">
    <property type="entry name" value="RmlC_Cupin_sf"/>
</dbReference>
<dbReference type="InterPro" id="IPR003829">
    <property type="entry name" value="Pirin_N_dom"/>
</dbReference>
<accession>A0A2Z5JQR5</accession>
<evidence type="ECO:0000313" key="5">
    <source>
        <dbReference type="EMBL" id="AXE82756.1"/>
    </source>
</evidence>
<dbReference type="InterPro" id="IPR041602">
    <property type="entry name" value="Quercetinase_C"/>
</dbReference>
<dbReference type="PANTHER" id="PTHR43212:SF3">
    <property type="entry name" value="QUERCETIN 2,3-DIOXYGENASE"/>
    <property type="match status" value="1"/>
</dbReference>
<evidence type="ECO:0000259" key="3">
    <source>
        <dbReference type="Pfam" id="PF02678"/>
    </source>
</evidence>
<feature type="domain" description="Quercetin 2,3-dioxygenase C-terminal cupin" evidence="4">
    <location>
        <begin position="155"/>
        <end position="219"/>
    </location>
</feature>
<dbReference type="Proteomes" id="UP000252698">
    <property type="component" value="Chromosome"/>
</dbReference>
<dbReference type="Gene3D" id="2.60.120.10">
    <property type="entry name" value="Jelly Rolls"/>
    <property type="match status" value="2"/>
</dbReference>
<evidence type="ECO:0000256" key="1">
    <source>
        <dbReference type="ARBA" id="ARBA00008416"/>
    </source>
</evidence>
<dbReference type="AlphaFoldDB" id="A0A2Z5JQR5"/>
<dbReference type="GeneID" id="95519446"/>
<dbReference type="KEGG" id="sata:C5746_13285"/>
<dbReference type="InterPro" id="IPR012093">
    <property type="entry name" value="Pirin"/>
</dbReference>
<gene>
    <name evidence="5" type="ORF">C5746_13285</name>
</gene>
<protein>
    <submittedName>
        <fullName evidence="5">Pirin family protein</fullName>
    </submittedName>
</protein>
<dbReference type="RefSeq" id="WP_114248981.1">
    <property type="nucleotide sequence ID" value="NZ_CP027306.1"/>
</dbReference>
<dbReference type="Pfam" id="PF17954">
    <property type="entry name" value="Pirin_C_2"/>
    <property type="match status" value="1"/>
</dbReference>